<dbReference type="InterPro" id="IPR012441">
    <property type="entry name" value="DUF1643"/>
</dbReference>
<organism evidence="2">
    <name type="scientific">marine sediment metagenome</name>
    <dbReference type="NCBI Taxonomy" id="412755"/>
    <lineage>
        <taxon>unclassified sequences</taxon>
        <taxon>metagenomes</taxon>
        <taxon>ecological metagenomes</taxon>
    </lineage>
</organism>
<evidence type="ECO:0008006" key="3">
    <source>
        <dbReference type="Google" id="ProtNLM"/>
    </source>
</evidence>
<evidence type="ECO:0000256" key="1">
    <source>
        <dbReference type="SAM" id="Phobius"/>
    </source>
</evidence>
<accession>A0A0F9NLY0</accession>
<keyword evidence="1" id="KW-0812">Transmembrane</keyword>
<reference evidence="2" key="1">
    <citation type="journal article" date="2015" name="Nature">
        <title>Complex archaea that bridge the gap between prokaryotes and eukaryotes.</title>
        <authorList>
            <person name="Spang A."/>
            <person name="Saw J.H."/>
            <person name="Jorgensen S.L."/>
            <person name="Zaremba-Niedzwiedzka K."/>
            <person name="Martijn J."/>
            <person name="Lind A.E."/>
            <person name="van Eijk R."/>
            <person name="Schleper C."/>
            <person name="Guy L."/>
            <person name="Ettema T.J."/>
        </authorList>
    </citation>
    <scope>NUCLEOTIDE SEQUENCE</scope>
</reference>
<proteinExistence type="predicted"/>
<name>A0A0F9NLY0_9ZZZZ</name>
<keyword evidence="1" id="KW-1133">Transmembrane helix</keyword>
<comment type="caution">
    <text evidence="2">The sequence shown here is derived from an EMBL/GenBank/DDBJ whole genome shotgun (WGS) entry which is preliminary data.</text>
</comment>
<dbReference type="Pfam" id="PF07799">
    <property type="entry name" value="DUF1643"/>
    <property type="match status" value="1"/>
</dbReference>
<keyword evidence="1" id="KW-0472">Membrane</keyword>
<dbReference type="EMBL" id="LAZR01007883">
    <property type="protein sequence ID" value="KKM82312.1"/>
    <property type="molecule type" value="Genomic_DNA"/>
</dbReference>
<feature type="transmembrane region" description="Helical" evidence="1">
    <location>
        <begin position="66"/>
        <end position="85"/>
    </location>
</feature>
<gene>
    <name evidence="2" type="ORF">LCGC14_1320870</name>
</gene>
<dbReference type="AlphaFoldDB" id="A0A0F9NLY0"/>
<sequence>MNRLLDAPQRPQAAPDILRAAHFSPDMLYRYGLTRQWGPGGMVLFILLNPSTADAIVDDATVRRCIAFALAWGYGGLYIVNLFAFRSTDPRELLRVRDPIGAQNDHALSSYAEFSSLHVAAWGTHGALKERGRAVRDTLSALGYQLYHLGLTQGGHPRHPLYLAKSTKPQVWN</sequence>
<evidence type="ECO:0000313" key="2">
    <source>
        <dbReference type="EMBL" id="KKM82312.1"/>
    </source>
</evidence>
<protein>
    <recommendedName>
        <fullName evidence="3">DUF1643 domain-containing protein</fullName>
    </recommendedName>
</protein>